<proteinExistence type="inferred from homology"/>
<dbReference type="InterPro" id="IPR025857">
    <property type="entry name" value="MacB_PCD"/>
</dbReference>
<evidence type="ECO:0000259" key="10">
    <source>
        <dbReference type="Pfam" id="PF12704"/>
    </source>
</evidence>
<evidence type="ECO:0000256" key="6">
    <source>
        <dbReference type="ARBA" id="ARBA00022989"/>
    </source>
</evidence>
<gene>
    <name evidence="11" type="primary">lolC</name>
    <name evidence="11" type="ORF">CF67_04020</name>
</gene>
<evidence type="ECO:0000259" key="9">
    <source>
        <dbReference type="Pfam" id="PF02687"/>
    </source>
</evidence>
<accession>A0A084CML5</accession>
<dbReference type="Pfam" id="PF02687">
    <property type="entry name" value="FtsX"/>
    <property type="match status" value="1"/>
</dbReference>
<keyword evidence="3" id="KW-0813">Transport</keyword>
<evidence type="ECO:0000256" key="4">
    <source>
        <dbReference type="ARBA" id="ARBA00022475"/>
    </source>
</evidence>
<feature type="transmembrane region" description="Helical" evidence="8">
    <location>
        <begin position="25"/>
        <end position="48"/>
    </location>
</feature>
<dbReference type="Proteomes" id="UP000053784">
    <property type="component" value="Unassembled WGS sequence"/>
</dbReference>
<dbReference type="InterPro" id="IPR003838">
    <property type="entry name" value="ABC3_permease_C"/>
</dbReference>
<dbReference type="InterPro" id="IPR011925">
    <property type="entry name" value="LolCE_TM"/>
</dbReference>
<reference evidence="11 12" key="1">
    <citation type="submission" date="2014-03" db="EMBL/GenBank/DDBJ databases">
        <title>Selection and divergence in the genomes of co-occurring obligate luminous symbionts with specific hosts.</title>
        <authorList>
            <person name="Hendry T.A."/>
            <person name="de Wet J.R."/>
            <person name="Dunlap P.V."/>
        </authorList>
    </citation>
    <scope>NUCLEOTIDE SEQUENCE [LARGE SCALE GENOMIC DNA]</scope>
    <source>
        <strain evidence="11 12">Ppalp.1</strain>
    </source>
</reference>
<dbReference type="PANTHER" id="PTHR30489:SF8">
    <property type="entry name" value="LIPOPROTEIN-RELEASING SYSTEM TRANSMEMBRANE PROTEIN LOLC"/>
    <property type="match status" value="1"/>
</dbReference>
<feature type="transmembrane region" description="Helical" evidence="8">
    <location>
        <begin position="367"/>
        <end position="387"/>
    </location>
</feature>
<keyword evidence="5 8" id="KW-0812">Transmembrane</keyword>
<dbReference type="OrthoDB" id="9808461at2"/>
<protein>
    <submittedName>
        <fullName evidence="11">Lipoprotein-releasing system transmembrane protein</fullName>
    </submittedName>
</protein>
<dbReference type="AlphaFoldDB" id="A0A084CML5"/>
<evidence type="ECO:0000256" key="5">
    <source>
        <dbReference type="ARBA" id="ARBA00022692"/>
    </source>
</evidence>
<evidence type="ECO:0000256" key="1">
    <source>
        <dbReference type="ARBA" id="ARBA00004651"/>
    </source>
</evidence>
<dbReference type="EMBL" id="JGVK01000027">
    <property type="protein sequence ID" value="KEY91044.1"/>
    <property type="molecule type" value="Genomic_DNA"/>
</dbReference>
<comment type="caution">
    <text evidence="11">The sequence shown here is derived from an EMBL/GenBank/DDBJ whole genome shotgun (WGS) entry which is preliminary data.</text>
</comment>
<evidence type="ECO:0000256" key="7">
    <source>
        <dbReference type="ARBA" id="ARBA00023136"/>
    </source>
</evidence>
<dbReference type="STRING" id="1179155.CF67_04020"/>
<evidence type="ECO:0000256" key="2">
    <source>
        <dbReference type="ARBA" id="ARBA00005236"/>
    </source>
</evidence>
<evidence type="ECO:0000256" key="3">
    <source>
        <dbReference type="ARBA" id="ARBA00022448"/>
    </source>
</evidence>
<feature type="transmembrane region" description="Helical" evidence="8">
    <location>
        <begin position="310"/>
        <end position="329"/>
    </location>
</feature>
<dbReference type="RefSeq" id="WP_034414709.1">
    <property type="nucleotide sequence ID" value="NZ_JGVK01000027.1"/>
</dbReference>
<keyword evidence="6 8" id="KW-1133">Transmembrane helix</keyword>
<dbReference type="GO" id="GO:0098797">
    <property type="term" value="C:plasma membrane protein complex"/>
    <property type="evidence" value="ECO:0007669"/>
    <property type="project" value="TreeGrafter"/>
</dbReference>
<keyword evidence="12" id="KW-1185">Reference proteome</keyword>
<dbReference type="GO" id="GO:0042953">
    <property type="term" value="P:lipoprotein transport"/>
    <property type="evidence" value="ECO:0007669"/>
    <property type="project" value="InterPro"/>
</dbReference>
<feature type="domain" description="ABC3 transporter permease C-terminal" evidence="9">
    <location>
        <begin position="270"/>
        <end position="394"/>
    </location>
</feature>
<dbReference type="NCBIfam" id="TIGR02212">
    <property type="entry name" value="lolCE"/>
    <property type="match status" value="1"/>
</dbReference>
<keyword evidence="4" id="KW-1003">Cell membrane</keyword>
<feature type="transmembrane region" description="Helical" evidence="8">
    <location>
        <begin position="269"/>
        <end position="290"/>
    </location>
</feature>
<keyword evidence="11" id="KW-0449">Lipoprotein</keyword>
<name>A0A084CML5_9GAMM</name>
<dbReference type="Pfam" id="PF12704">
    <property type="entry name" value="MacB_PCD"/>
    <property type="match status" value="1"/>
</dbReference>
<keyword evidence="7 8" id="KW-0472">Membrane</keyword>
<organism evidence="11 12">
    <name type="scientific">Candidatus Photodesmus blepharonis</name>
    <dbReference type="NCBI Taxonomy" id="1179155"/>
    <lineage>
        <taxon>Bacteria</taxon>
        <taxon>Pseudomonadati</taxon>
        <taxon>Pseudomonadota</taxon>
        <taxon>Gammaproteobacteria</taxon>
        <taxon>Vibrionales</taxon>
        <taxon>Vibrionaceae</taxon>
        <taxon>Candidatus Photodesmus</taxon>
    </lineage>
</organism>
<evidence type="ECO:0000313" key="12">
    <source>
        <dbReference type="Proteomes" id="UP000053784"/>
    </source>
</evidence>
<comment type="subcellular location">
    <subcellularLocation>
        <location evidence="1">Cell membrane</location>
        <topology evidence="1">Multi-pass membrane protein</topology>
    </subcellularLocation>
</comment>
<feature type="transmembrane region" description="Helical" evidence="8">
    <location>
        <begin position="336"/>
        <end position="355"/>
    </location>
</feature>
<dbReference type="GO" id="GO:0044874">
    <property type="term" value="P:lipoprotein localization to outer membrane"/>
    <property type="evidence" value="ECO:0007669"/>
    <property type="project" value="TreeGrafter"/>
</dbReference>
<evidence type="ECO:0000256" key="8">
    <source>
        <dbReference type="SAM" id="Phobius"/>
    </source>
</evidence>
<dbReference type="InterPro" id="IPR051447">
    <property type="entry name" value="Lipoprotein-release_system"/>
</dbReference>
<dbReference type="eggNOG" id="COG4591">
    <property type="taxonomic scope" value="Bacteria"/>
</dbReference>
<feature type="domain" description="MacB-like periplasmic core" evidence="10">
    <location>
        <begin position="29"/>
        <end position="212"/>
    </location>
</feature>
<sequence length="401" mass="44120">MFHPVTVFISLRYSKGYSGSRFSRLVPYISVTGIVIGVMSLVIVLSVMNGFESQLKNRILGVLPQAVISYQDNKTSKTVTAPDFILAMSNIPAKPIVRSEVVVQSVSRFSGGHIVGIEANDYDPIEQYLILGSLSDLKANSYQIFIGETLARSLNVLLGDKVRLTVVGLRRYTPFGLMPSQRNFTVAGIFNTGSDVDTQLIMTHISDAGRLLRYPMDTISGWRLFFDDPFAVADLSTKPLPKGWCWSDWREQRGELFQAVRMEKNAMSLMLSSIIVVAVFNIISVLVMLVIEKQSEFAILKTQGVTCKQIFAIIIVRGLSLGVIGSIIGSFTGVMIANNLNVILGKIPVALLAFGDRFPVLINPIQIIGIIFLSVSLSLLATIFPAYKASSIKPAEILRYE</sequence>
<dbReference type="PANTHER" id="PTHR30489">
    <property type="entry name" value="LIPOPROTEIN-RELEASING SYSTEM TRANSMEMBRANE PROTEIN LOLE"/>
    <property type="match status" value="1"/>
</dbReference>
<evidence type="ECO:0000313" key="11">
    <source>
        <dbReference type="EMBL" id="KEY91044.1"/>
    </source>
</evidence>
<comment type="similarity">
    <text evidence="2">Belongs to the ABC-4 integral membrane protein family. LolC/E subfamily.</text>
</comment>